<keyword evidence="3" id="KW-0413">Isomerase</keyword>
<dbReference type="EMBL" id="LS483339">
    <property type="protein sequence ID" value="SQF25834.1"/>
    <property type="molecule type" value="Genomic_DNA"/>
</dbReference>
<keyword evidence="2" id="KW-0812">Transmembrane</keyword>
<dbReference type="GO" id="GO:0016853">
    <property type="term" value="F:isomerase activity"/>
    <property type="evidence" value="ECO:0007669"/>
    <property type="project" value="UniProtKB-KW"/>
</dbReference>
<proteinExistence type="predicted"/>
<keyword evidence="2" id="KW-1133">Transmembrane helix</keyword>
<feature type="compositionally biased region" description="Acidic residues" evidence="1">
    <location>
        <begin position="193"/>
        <end position="206"/>
    </location>
</feature>
<gene>
    <name evidence="3" type="ORF">NCTC12958_02065</name>
</gene>
<accession>A0A2X3UAJ2</accession>
<feature type="region of interest" description="Disordered" evidence="1">
    <location>
        <begin position="188"/>
        <end position="225"/>
    </location>
</feature>
<name>A0A2X3UAJ2_STRTR</name>
<dbReference type="AlphaFoldDB" id="A0A2X3UAJ2"/>
<evidence type="ECO:0000256" key="2">
    <source>
        <dbReference type="SAM" id="Phobius"/>
    </source>
</evidence>
<keyword evidence="2" id="KW-0472">Membrane</keyword>
<protein>
    <submittedName>
        <fullName evidence="3">Parvulin-like peptidyl-prolyl isomerase</fullName>
    </submittedName>
</protein>
<feature type="transmembrane region" description="Helical" evidence="2">
    <location>
        <begin position="12"/>
        <end position="30"/>
    </location>
</feature>
<reference evidence="3 4" key="1">
    <citation type="submission" date="2018-06" db="EMBL/GenBank/DDBJ databases">
        <authorList>
            <consortium name="Pathogen Informatics"/>
            <person name="Doyle S."/>
        </authorList>
    </citation>
    <scope>NUCLEOTIDE SEQUENCE [LARGE SCALE GENOMIC DNA]</scope>
    <source>
        <strain evidence="3 4">NCTC12958</strain>
    </source>
</reference>
<evidence type="ECO:0000256" key="1">
    <source>
        <dbReference type="SAM" id="MobiDB-lite"/>
    </source>
</evidence>
<dbReference type="RefSeq" id="WP_111679718.1">
    <property type="nucleotide sequence ID" value="NZ_BPPS01000033.1"/>
</dbReference>
<feature type="compositionally biased region" description="Basic and acidic residues" evidence="1">
    <location>
        <begin position="207"/>
        <end position="218"/>
    </location>
</feature>
<dbReference type="Proteomes" id="UP000249634">
    <property type="component" value="Chromosome 1"/>
</dbReference>
<organism evidence="3 4">
    <name type="scientific">Streptococcus thermophilus</name>
    <dbReference type="NCBI Taxonomy" id="1308"/>
    <lineage>
        <taxon>Bacteria</taxon>
        <taxon>Bacillati</taxon>
        <taxon>Bacillota</taxon>
        <taxon>Bacilli</taxon>
        <taxon>Lactobacillales</taxon>
        <taxon>Streptococcaceae</taxon>
        <taxon>Streptococcus</taxon>
    </lineage>
</organism>
<evidence type="ECO:0000313" key="4">
    <source>
        <dbReference type="Proteomes" id="UP000249634"/>
    </source>
</evidence>
<evidence type="ECO:0000313" key="3">
    <source>
        <dbReference type="EMBL" id="SQF25834.1"/>
    </source>
</evidence>
<sequence length="225" mass="25605">MLDETKIRYLKIIGYVFLVVIAVFVGVGIGQTSSGKTTKTGASETKQSPKEEVLTQDKVEEFLLNYFTKKDLGENRKRYKEYMTDALYNQEVAKEDEPVSQTYKGFVVDFEYKSSEIFINQNSLSVITQVNYVNTLLDEKKNYDTAQKDVMNKLTLRLTYVNDNGTLKVNKIESIILTDQSGDYGILDNTILSEEDEKTEESLEDKEESKESQDKVEASSEEVAS</sequence>